<accession>A0A383AUW6</accession>
<feature type="non-terminal residue" evidence="1">
    <location>
        <position position="1"/>
    </location>
</feature>
<dbReference type="AlphaFoldDB" id="A0A383AUW6"/>
<feature type="non-terminal residue" evidence="1">
    <location>
        <position position="249"/>
    </location>
</feature>
<dbReference type="EMBL" id="UINC01195189">
    <property type="protein sequence ID" value="SVE11637.1"/>
    <property type="molecule type" value="Genomic_DNA"/>
</dbReference>
<evidence type="ECO:0000313" key="1">
    <source>
        <dbReference type="EMBL" id="SVE11637.1"/>
    </source>
</evidence>
<gene>
    <name evidence="1" type="ORF">METZ01_LOCUS464491</name>
</gene>
<organism evidence="1">
    <name type="scientific">marine metagenome</name>
    <dbReference type="NCBI Taxonomy" id="408172"/>
    <lineage>
        <taxon>unclassified sequences</taxon>
        <taxon>metagenomes</taxon>
        <taxon>ecological metagenomes</taxon>
    </lineage>
</organism>
<reference evidence="1" key="1">
    <citation type="submission" date="2018-05" db="EMBL/GenBank/DDBJ databases">
        <authorList>
            <person name="Lanie J.A."/>
            <person name="Ng W.-L."/>
            <person name="Kazmierczak K.M."/>
            <person name="Andrzejewski T.M."/>
            <person name="Davidsen T.M."/>
            <person name="Wayne K.J."/>
            <person name="Tettelin H."/>
            <person name="Glass J.I."/>
            <person name="Rusch D."/>
            <person name="Podicherti R."/>
            <person name="Tsui H.-C.T."/>
            <person name="Winkler M.E."/>
        </authorList>
    </citation>
    <scope>NUCLEOTIDE SEQUENCE</scope>
</reference>
<name>A0A383AUW6_9ZZZZ</name>
<proteinExistence type="predicted"/>
<sequence length="249" mass="27079">IQSFDGEAWLANPVKGWGESAVDPQMIASVDLTASVDATLSVDGQALDVRSLLETGKAKNGDVSANVLTSERTWVHGKIIDSSTGRPTAARIHFRSPDGRYFPPYGHTHEVNDNWFEDYGADLLLGDTPYAYVDGTFQGELPVGDVYVEVSKGFEFEPIRQKLSIKPGQRELEITLKRNFNLRAGGWVTADTHTHFLTPETAHLEAAAEDINVINLLAAQWGDLYTNVGDLTGEVSGSSSAETIVWVGS</sequence>
<protein>
    <submittedName>
        <fullName evidence="1">Uncharacterized protein</fullName>
    </submittedName>
</protein>